<organism evidence="2 3">
    <name type="scientific">Marimonas arenosa</name>
    <dbReference type="NCBI Taxonomy" id="1795305"/>
    <lineage>
        <taxon>Bacteria</taxon>
        <taxon>Pseudomonadati</taxon>
        <taxon>Pseudomonadota</taxon>
        <taxon>Alphaproteobacteria</taxon>
        <taxon>Rhodobacterales</taxon>
        <taxon>Paracoccaceae</taxon>
        <taxon>Marimonas</taxon>
    </lineage>
</organism>
<dbReference type="Gene3D" id="3.40.50.10090">
    <property type="match status" value="2"/>
</dbReference>
<comment type="caution">
    <text evidence="2">The sequence shown here is derived from an EMBL/GenBank/DDBJ whole genome shotgun (WGS) entry which is preliminary data.</text>
</comment>
<dbReference type="InterPro" id="IPR036108">
    <property type="entry name" value="4pyrrol_syn_uPrphyn_synt_sf"/>
</dbReference>
<dbReference type="InterPro" id="IPR003754">
    <property type="entry name" value="4pyrrol_synth_uPrphyn_synth"/>
</dbReference>
<evidence type="ECO:0000313" key="3">
    <source>
        <dbReference type="Proteomes" id="UP001226762"/>
    </source>
</evidence>
<dbReference type="AlphaFoldDB" id="A0AAE4B5H9"/>
<dbReference type="GO" id="GO:0004852">
    <property type="term" value="F:uroporphyrinogen-III synthase activity"/>
    <property type="evidence" value="ECO:0007669"/>
    <property type="project" value="InterPro"/>
</dbReference>
<name>A0AAE4B5H9_9RHOB</name>
<dbReference type="SUPFAM" id="SSF69618">
    <property type="entry name" value="HemD-like"/>
    <property type="match status" value="1"/>
</dbReference>
<dbReference type="EMBL" id="JANHAX010000003">
    <property type="protein sequence ID" value="MDQ2090349.1"/>
    <property type="molecule type" value="Genomic_DNA"/>
</dbReference>
<proteinExistence type="predicted"/>
<feature type="domain" description="Tetrapyrrole biosynthesis uroporphyrinogen III synthase" evidence="1">
    <location>
        <begin position="50"/>
        <end position="218"/>
    </location>
</feature>
<protein>
    <submittedName>
        <fullName evidence="2">Uroporphyrinogen-III synthase</fullName>
    </submittedName>
</protein>
<accession>A0AAE4B5H9</accession>
<dbReference type="Pfam" id="PF02602">
    <property type="entry name" value="HEM4"/>
    <property type="match status" value="1"/>
</dbReference>
<dbReference type="Proteomes" id="UP001226762">
    <property type="component" value="Unassembled WGS sequence"/>
</dbReference>
<dbReference type="CDD" id="cd06578">
    <property type="entry name" value="HemD"/>
    <property type="match status" value="1"/>
</dbReference>
<reference evidence="2" key="2">
    <citation type="submission" date="2023-02" db="EMBL/GenBank/DDBJ databases">
        <title>'Rhodoalgimonas zhirmunskyi' gen. nov., isolated from a red alga.</title>
        <authorList>
            <person name="Nedashkovskaya O.I."/>
            <person name="Otstavnykh N.Y."/>
            <person name="Bystritskaya E.P."/>
            <person name="Balabanova L.A."/>
            <person name="Isaeva M.P."/>
        </authorList>
    </citation>
    <scope>NUCLEOTIDE SEQUENCE</scope>
    <source>
        <strain evidence="2">KCTC 52189</strain>
    </source>
</reference>
<dbReference type="RefSeq" id="WP_306735636.1">
    <property type="nucleotide sequence ID" value="NZ_JANHAX010000003.1"/>
</dbReference>
<dbReference type="GO" id="GO:0033014">
    <property type="term" value="P:tetrapyrrole biosynthetic process"/>
    <property type="evidence" value="ECO:0007669"/>
    <property type="project" value="InterPro"/>
</dbReference>
<sequence>MPAILLTRPAPAAAQFAATLRARLGDVVIVVSPLLDIAWTPAPVVDGVPVFTSRHGVEGFLRAGGRAAGACWCVGEATASAAARSGFTPRSAQGDAAALVAAILASGDPGPFLHVRGAHTRGDVAARLRDAGRAVQEAVVYDQIAQDLNVEARQLLESENPVIVPLFSPRTAAQFADSHHGMAPLFVAAMSDAVRDALGVLPTVRVVVARRPDINAMTDAVEGLFDAALQLEGARDAK</sequence>
<evidence type="ECO:0000313" key="2">
    <source>
        <dbReference type="EMBL" id="MDQ2090349.1"/>
    </source>
</evidence>
<gene>
    <name evidence="2" type="ORF">NO357_10615</name>
</gene>
<keyword evidence="3" id="KW-1185">Reference proteome</keyword>
<evidence type="ECO:0000259" key="1">
    <source>
        <dbReference type="Pfam" id="PF02602"/>
    </source>
</evidence>
<reference evidence="2" key="1">
    <citation type="submission" date="2022-07" db="EMBL/GenBank/DDBJ databases">
        <authorList>
            <person name="Otstavnykh N."/>
            <person name="Isaeva M."/>
            <person name="Bystritskaya E."/>
        </authorList>
    </citation>
    <scope>NUCLEOTIDE SEQUENCE</scope>
    <source>
        <strain evidence="2">KCTC 52189</strain>
    </source>
</reference>